<evidence type="ECO:0000256" key="1">
    <source>
        <dbReference type="SAM" id="Phobius"/>
    </source>
</evidence>
<protein>
    <submittedName>
        <fullName evidence="2">Uncharacterized protein</fullName>
    </submittedName>
</protein>
<gene>
    <name evidence="2" type="ORF">FPE_LOCUS22182</name>
</gene>
<evidence type="ECO:0000313" key="3">
    <source>
        <dbReference type="Proteomes" id="UP000834106"/>
    </source>
</evidence>
<name>A0AAD1ZSH8_9LAMI</name>
<sequence length="165" mass="18555">MKSLWELAYLLEPVPVTVILTTIAVTFASASRALNCGTEMERNRDLSEASIALEVSGADDPNNELLQPAFDALVLFCLRISRLLPRKQVLQNSLGFFCSFVFGIEPPKELCQRRRYIRFLRLPSELGRFPVNLLNHKSSVSNLLFEHSDKPSMNSVMSPSTLLLN</sequence>
<proteinExistence type="predicted"/>
<reference evidence="2" key="1">
    <citation type="submission" date="2023-05" db="EMBL/GenBank/DDBJ databases">
        <authorList>
            <person name="Huff M."/>
        </authorList>
    </citation>
    <scope>NUCLEOTIDE SEQUENCE</scope>
</reference>
<organism evidence="2 3">
    <name type="scientific">Fraxinus pennsylvanica</name>
    <dbReference type="NCBI Taxonomy" id="56036"/>
    <lineage>
        <taxon>Eukaryota</taxon>
        <taxon>Viridiplantae</taxon>
        <taxon>Streptophyta</taxon>
        <taxon>Embryophyta</taxon>
        <taxon>Tracheophyta</taxon>
        <taxon>Spermatophyta</taxon>
        <taxon>Magnoliopsida</taxon>
        <taxon>eudicotyledons</taxon>
        <taxon>Gunneridae</taxon>
        <taxon>Pentapetalae</taxon>
        <taxon>asterids</taxon>
        <taxon>lamiids</taxon>
        <taxon>Lamiales</taxon>
        <taxon>Oleaceae</taxon>
        <taxon>Oleeae</taxon>
        <taxon>Fraxinus</taxon>
    </lineage>
</organism>
<dbReference type="EMBL" id="OU503048">
    <property type="protein sequence ID" value="CAI9774752.1"/>
    <property type="molecule type" value="Genomic_DNA"/>
</dbReference>
<keyword evidence="1" id="KW-0472">Membrane</keyword>
<feature type="transmembrane region" description="Helical" evidence="1">
    <location>
        <begin position="14"/>
        <end position="34"/>
    </location>
</feature>
<dbReference type="Proteomes" id="UP000834106">
    <property type="component" value="Chromosome 13"/>
</dbReference>
<keyword evidence="1" id="KW-1133">Transmembrane helix</keyword>
<keyword evidence="1" id="KW-0812">Transmembrane</keyword>
<dbReference type="AlphaFoldDB" id="A0AAD1ZSH8"/>
<evidence type="ECO:0000313" key="2">
    <source>
        <dbReference type="EMBL" id="CAI9774752.1"/>
    </source>
</evidence>
<accession>A0AAD1ZSH8</accession>
<keyword evidence="3" id="KW-1185">Reference proteome</keyword>